<protein>
    <submittedName>
        <fullName evidence="1">Uncharacterized protein</fullName>
    </submittedName>
</protein>
<evidence type="ECO:0000313" key="1">
    <source>
        <dbReference type="EMBL" id="ORV07637.1"/>
    </source>
</evidence>
<evidence type="ECO:0000313" key="2">
    <source>
        <dbReference type="Proteomes" id="UP000193484"/>
    </source>
</evidence>
<sequence>MTFADGDAAAGREGNAAVDAVLRDLREAADRWEALVAEAETITYAVDLGDLRAVINADGRLLDLVLAAGTVTEYTHDELSERLNAAFAVLREEARADNAARYGSELR</sequence>
<proteinExistence type="predicted"/>
<accession>A0A1X1RJ76</accession>
<dbReference type="Proteomes" id="UP000193484">
    <property type="component" value="Unassembled WGS sequence"/>
</dbReference>
<keyword evidence="2" id="KW-1185">Reference proteome</keyword>
<organism evidence="1 2">
    <name type="scientific">Mycolicibacterium fallax</name>
    <name type="common">Mycobacterium fallax</name>
    <dbReference type="NCBI Taxonomy" id="1793"/>
    <lineage>
        <taxon>Bacteria</taxon>
        <taxon>Bacillati</taxon>
        <taxon>Actinomycetota</taxon>
        <taxon>Actinomycetes</taxon>
        <taxon>Mycobacteriales</taxon>
        <taxon>Mycobacteriaceae</taxon>
        <taxon>Mycolicibacterium</taxon>
    </lineage>
</organism>
<reference evidence="1 2" key="1">
    <citation type="submission" date="2016-01" db="EMBL/GenBank/DDBJ databases">
        <title>The new phylogeny of the genus Mycobacterium.</title>
        <authorList>
            <person name="Tarcisio F."/>
            <person name="Conor M."/>
            <person name="Antonella G."/>
            <person name="Elisabetta G."/>
            <person name="Giulia F.S."/>
            <person name="Sara T."/>
            <person name="Anna F."/>
            <person name="Clotilde B."/>
            <person name="Roberto B."/>
            <person name="Veronica D.S."/>
            <person name="Fabio R."/>
            <person name="Monica P."/>
            <person name="Olivier J."/>
            <person name="Enrico T."/>
            <person name="Nicola S."/>
        </authorList>
    </citation>
    <scope>NUCLEOTIDE SEQUENCE [LARGE SCALE GENOMIC DNA]</scope>
    <source>
        <strain evidence="1 2">DSM 44179</strain>
    </source>
</reference>
<comment type="caution">
    <text evidence="1">The sequence shown here is derived from an EMBL/GenBank/DDBJ whole genome shotgun (WGS) entry which is preliminary data.</text>
</comment>
<dbReference type="RefSeq" id="WP_085092862.1">
    <property type="nucleotide sequence ID" value="NZ_AP022603.1"/>
</dbReference>
<dbReference type="Pfam" id="PF10921">
    <property type="entry name" value="DUF2710"/>
    <property type="match status" value="1"/>
</dbReference>
<dbReference type="OrthoDB" id="4731987at2"/>
<dbReference type="EMBL" id="LQOJ01000018">
    <property type="protein sequence ID" value="ORV07637.1"/>
    <property type="molecule type" value="Genomic_DNA"/>
</dbReference>
<dbReference type="AlphaFoldDB" id="A0A1X1RJ76"/>
<dbReference type="InterPro" id="IPR024296">
    <property type="entry name" value="DUF2710"/>
</dbReference>
<dbReference type="STRING" id="1793.AWC04_02745"/>
<name>A0A1X1RJ76_MYCFA</name>
<gene>
    <name evidence="1" type="ORF">AWC04_02745</name>
</gene>